<dbReference type="STRING" id="2163413.A0A4P6XIS6"/>
<dbReference type="EMBL" id="CP034456">
    <property type="protein sequence ID" value="QBM85966.1"/>
    <property type="molecule type" value="Genomic_DNA"/>
</dbReference>
<accession>A0A4P6XIS6</accession>
<dbReference type="PANTHER" id="PTHR47385">
    <property type="entry name" value="CALPONIN"/>
    <property type="match status" value="1"/>
</dbReference>
<dbReference type="GO" id="GO:0051015">
    <property type="term" value="F:actin filament binding"/>
    <property type="evidence" value="ECO:0007669"/>
    <property type="project" value="TreeGrafter"/>
</dbReference>
<organism evidence="2 3">
    <name type="scientific">Metschnikowia aff. pulcherrima</name>
    <dbReference type="NCBI Taxonomy" id="2163413"/>
    <lineage>
        <taxon>Eukaryota</taxon>
        <taxon>Fungi</taxon>
        <taxon>Dikarya</taxon>
        <taxon>Ascomycota</taxon>
        <taxon>Saccharomycotina</taxon>
        <taxon>Pichiomycetes</taxon>
        <taxon>Metschnikowiaceae</taxon>
        <taxon>Metschnikowia</taxon>
    </lineage>
</organism>
<keyword evidence="3" id="KW-1185">Reference proteome</keyword>
<dbReference type="GO" id="GO:0007015">
    <property type="term" value="P:actin filament organization"/>
    <property type="evidence" value="ECO:0007669"/>
    <property type="project" value="TreeGrafter"/>
</dbReference>
<evidence type="ECO:0000313" key="2">
    <source>
        <dbReference type="EMBL" id="QBM85966.1"/>
    </source>
</evidence>
<sequence>MNQNASTNLDQDLHQSRAAKYEKSEAEAVEWIFSTLNLSHKERAEYDPKMNGLTNLLKDGKLLCKLGNLLELPLAPTTKYKNSRMPFVQMENILFFLKVCEMVGVAHDEIFQTVDLFEDKDPYQVIVTLMSFSRKAHDLKPAAFPTIIGPKIVKVKPHVPVKPFALRERQ</sequence>
<dbReference type="SUPFAM" id="SSF47576">
    <property type="entry name" value="Calponin-homology domain, CH-domain"/>
    <property type="match status" value="1"/>
</dbReference>
<dbReference type="InterPro" id="IPR003096">
    <property type="entry name" value="SM22_calponin"/>
</dbReference>
<feature type="domain" description="Calponin-homology (CH)" evidence="1">
    <location>
        <begin position="22"/>
        <end position="136"/>
    </location>
</feature>
<dbReference type="InterPro" id="IPR050606">
    <property type="entry name" value="Calponin-like"/>
</dbReference>
<dbReference type="Pfam" id="PF00307">
    <property type="entry name" value="CH"/>
    <property type="match status" value="1"/>
</dbReference>
<evidence type="ECO:0000313" key="3">
    <source>
        <dbReference type="Proteomes" id="UP000292447"/>
    </source>
</evidence>
<dbReference type="SMART" id="SM00033">
    <property type="entry name" value="CH"/>
    <property type="match status" value="1"/>
</dbReference>
<dbReference type="PRINTS" id="PR00888">
    <property type="entry name" value="SM22CALPONIN"/>
</dbReference>
<dbReference type="AlphaFoldDB" id="A0A4P6XIS6"/>
<reference evidence="3" key="1">
    <citation type="submission" date="2019-03" db="EMBL/GenBank/DDBJ databases">
        <title>Snf2 controls pulcherriminic acid biosynthesis and connects pigmentation and antifungal activity of the yeast Metschnikowia pulcherrima.</title>
        <authorList>
            <person name="Gore-Lloyd D."/>
            <person name="Sumann I."/>
            <person name="Brachmann A.O."/>
            <person name="Schneeberger K."/>
            <person name="Ortiz-Merino R.A."/>
            <person name="Moreno-Beltran M."/>
            <person name="Schlaefli M."/>
            <person name="Kirner P."/>
            <person name="Santos Kron A."/>
            <person name="Wolfe K.H."/>
            <person name="Piel J."/>
            <person name="Ahrens C.H."/>
            <person name="Henk D."/>
            <person name="Freimoser F.M."/>
        </authorList>
    </citation>
    <scope>NUCLEOTIDE SEQUENCE [LARGE SCALE GENOMIC DNA]</scope>
    <source>
        <strain evidence="3">APC 1.2</strain>
    </source>
</reference>
<dbReference type="InterPro" id="IPR001715">
    <property type="entry name" value="CH_dom"/>
</dbReference>
<evidence type="ECO:0000259" key="1">
    <source>
        <dbReference type="PROSITE" id="PS50021"/>
    </source>
</evidence>
<gene>
    <name evidence="2" type="primary">MPUL0A05970</name>
    <name evidence="2" type="ORF">METSCH_A05970</name>
</gene>
<dbReference type="GO" id="GO:0015629">
    <property type="term" value="C:actin cytoskeleton"/>
    <property type="evidence" value="ECO:0007669"/>
    <property type="project" value="TreeGrafter"/>
</dbReference>
<dbReference type="PANTHER" id="PTHR47385:SF14">
    <property type="entry name" value="TRANSGELIN"/>
    <property type="match status" value="1"/>
</dbReference>
<dbReference type="PROSITE" id="PS50021">
    <property type="entry name" value="CH"/>
    <property type="match status" value="1"/>
</dbReference>
<dbReference type="InterPro" id="IPR036872">
    <property type="entry name" value="CH_dom_sf"/>
</dbReference>
<dbReference type="Gene3D" id="1.10.418.10">
    <property type="entry name" value="Calponin-like domain"/>
    <property type="match status" value="1"/>
</dbReference>
<dbReference type="Proteomes" id="UP000292447">
    <property type="component" value="Chromosome I"/>
</dbReference>
<name>A0A4P6XIS6_9ASCO</name>
<protein>
    <submittedName>
        <fullName evidence="2">Calponin-likey (CH) domain-containing protein</fullName>
    </submittedName>
</protein>
<proteinExistence type="predicted"/>